<reference evidence="3" key="1">
    <citation type="submission" date="2017-10" db="EMBL/GenBank/DDBJ databases">
        <title>Rapid genome shrinkage in a self-fertile nematode reveals novel sperm competition proteins.</title>
        <authorList>
            <person name="Yin D."/>
            <person name="Schwarz E.M."/>
            <person name="Thomas C.G."/>
            <person name="Felde R.L."/>
            <person name="Korf I.F."/>
            <person name="Cutter A.D."/>
            <person name="Schartner C.M."/>
            <person name="Ralston E.J."/>
            <person name="Meyer B.J."/>
            <person name="Haag E.S."/>
        </authorList>
    </citation>
    <scope>NUCLEOTIDE SEQUENCE [LARGE SCALE GENOMIC DNA]</scope>
    <source>
        <strain evidence="3">JU1422</strain>
    </source>
</reference>
<feature type="transmembrane region" description="Helical" evidence="1">
    <location>
        <begin position="100"/>
        <end position="122"/>
    </location>
</feature>
<accession>A0A2G5U8N4</accession>
<keyword evidence="3" id="KW-1185">Reference proteome</keyword>
<evidence type="ECO:0000313" key="3">
    <source>
        <dbReference type="Proteomes" id="UP000230233"/>
    </source>
</evidence>
<sequence>MSFRMSMALIRSTDVLTSRKSSFPRFIQFVISMAPWLSCLQSASLFLMTSIHSEFDIVYIAFLQPYAYVMVGVSTFLEMLSDLLLDAYDGRFVFIQTPRFYIKSAFFVAFSACFPHVVLKWLEFFKIKRCHAYVPLWDGLLEYICAASIIAYNFINAQTRVEMYITPTSEDVRNVSSYAPEVYTPVGHNPSESPIYESLQR</sequence>
<comment type="caution">
    <text evidence="2">The sequence shown here is derived from an EMBL/GenBank/DDBJ whole genome shotgun (WGS) entry which is preliminary data.</text>
</comment>
<dbReference type="AlphaFoldDB" id="A0A2G5U8N4"/>
<name>A0A2G5U8N4_9PELO</name>
<keyword evidence="1" id="KW-0812">Transmembrane</keyword>
<feature type="transmembrane region" description="Helical" evidence="1">
    <location>
        <begin position="66"/>
        <end position="88"/>
    </location>
</feature>
<keyword evidence="1" id="KW-1133">Transmembrane helix</keyword>
<dbReference type="Proteomes" id="UP000230233">
    <property type="component" value="Chromosome IV"/>
</dbReference>
<dbReference type="OrthoDB" id="5804163at2759"/>
<feature type="transmembrane region" description="Helical" evidence="1">
    <location>
        <begin position="134"/>
        <end position="155"/>
    </location>
</feature>
<organism evidence="2 3">
    <name type="scientific">Caenorhabditis nigoni</name>
    <dbReference type="NCBI Taxonomy" id="1611254"/>
    <lineage>
        <taxon>Eukaryota</taxon>
        <taxon>Metazoa</taxon>
        <taxon>Ecdysozoa</taxon>
        <taxon>Nematoda</taxon>
        <taxon>Chromadorea</taxon>
        <taxon>Rhabditida</taxon>
        <taxon>Rhabditina</taxon>
        <taxon>Rhabditomorpha</taxon>
        <taxon>Rhabditoidea</taxon>
        <taxon>Rhabditidae</taxon>
        <taxon>Peloderinae</taxon>
        <taxon>Caenorhabditis</taxon>
    </lineage>
</organism>
<gene>
    <name evidence="2" type="primary">Cni-C43F9.4</name>
    <name evidence="2" type="synonym">Cnig_chr_IV.g14991</name>
    <name evidence="2" type="ORF">B9Z55_014991</name>
</gene>
<proteinExistence type="predicted"/>
<evidence type="ECO:0000313" key="2">
    <source>
        <dbReference type="EMBL" id="PIC35721.1"/>
    </source>
</evidence>
<keyword evidence="1" id="KW-0472">Membrane</keyword>
<protein>
    <submittedName>
        <fullName evidence="2">Uncharacterized protein</fullName>
    </submittedName>
</protein>
<dbReference type="EMBL" id="PDUG01000004">
    <property type="protein sequence ID" value="PIC35721.1"/>
    <property type="molecule type" value="Genomic_DNA"/>
</dbReference>
<evidence type="ECO:0000256" key="1">
    <source>
        <dbReference type="SAM" id="Phobius"/>
    </source>
</evidence>